<evidence type="ECO:0000256" key="2">
    <source>
        <dbReference type="ARBA" id="ARBA00022692"/>
    </source>
</evidence>
<feature type="transmembrane region" description="Helical" evidence="8">
    <location>
        <begin position="153"/>
        <end position="178"/>
    </location>
</feature>
<comment type="caution">
    <text evidence="10">The sequence shown here is derived from an EMBL/GenBank/DDBJ whole genome shotgun (WGS) entry which is preliminary data.</text>
</comment>
<evidence type="ECO:0000256" key="8">
    <source>
        <dbReference type="SAM" id="Phobius"/>
    </source>
</evidence>
<dbReference type="InterPro" id="IPR017452">
    <property type="entry name" value="GPCR_Rhodpsn_7TM"/>
</dbReference>
<feature type="domain" description="G-protein coupled receptors family 1 profile" evidence="9">
    <location>
        <begin position="47"/>
        <end position="358"/>
    </location>
</feature>
<proteinExistence type="predicted"/>
<evidence type="ECO:0000256" key="4">
    <source>
        <dbReference type="ARBA" id="ARBA00023040"/>
    </source>
</evidence>
<keyword evidence="6" id="KW-0675">Receptor</keyword>
<dbReference type="InterPro" id="IPR000276">
    <property type="entry name" value="GPCR_Rhodpsn"/>
</dbReference>
<comment type="subcellular location">
    <subcellularLocation>
        <location evidence="1">Membrane</location>
        <topology evidence="1">Multi-pass membrane protein</topology>
    </subcellularLocation>
</comment>
<evidence type="ECO:0000313" key="13">
    <source>
        <dbReference type="Proteomes" id="UP000663877"/>
    </source>
</evidence>
<name>A0A813NAE1_9BILA</name>
<evidence type="ECO:0000259" key="9">
    <source>
        <dbReference type="PROSITE" id="PS50262"/>
    </source>
</evidence>
<evidence type="ECO:0000313" key="10">
    <source>
        <dbReference type="EMBL" id="CAF0732767.1"/>
    </source>
</evidence>
<keyword evidence="12" id="KW-1185">Reference proteome</keyword>
<evidence type="ECO:0000256" key="5">
    <source>
        <dbReference type="ARBA" id="ARBA00023136"/>
    </source>
</evidence>
<dbReference type="SUPFAM" id="SSF81321">
    <property type="entry name" value="Family A G protein-coupled receptor-like"/>
    <property type="match status" value="1"/>
</dbReference>
<evidence type="ECO:0000313" key="12">
    <source>
        <dbReference type="Proteomes" id="UP000663832"/>
    </source>
</evidence>
<evidence type="ECO:0000256" key="7">
    <source>
        <dbReference type="ARBA" id="ARBA00023224"/>
    </source>
</evidence>
<keyword evidence="3 8" id="KW-1133">Transmembrane helix</keyword>
<dbReference type="PRINTS" id="PR00237">
    <property type="entry name" value="GPCRRHODOPSN"/>
</dbReference>
<gene>
    <name evidence="10" type="ORF">BJG266_LOCUS1301</name>
    <name evidence="11" type="ORF">QVE165_LOCUS27464</name>
</gene>
<evidence type="ECO:0000256" key="6">
    <source>
        <dbReference type="ARBA" id="ARBA00023170"/>
    </source>
</evidence>
<dbReference type="Gene3D" id="1.20.1070.10">
    <property type="entry name" value="Rhodopsin 7-helix transmembrane proteins"/>
    <property type="match status" value="1"/>
</dbReference>
<organism evidence="10 13">
    <name type="scientific">Adineta steineri</name>
    <dbReference type="NCBI Taxonomy" id="433720"/>
    <lineage>
        <taxon>Eukaryota</taxon>
        <taxon>Metazoa</taxon>
        <taxon>Spiralia</taxon>
        <taxon>Gnathifera</taxon>
        <taxon>Rotifera</taxon>
        <taxon>Eurotatoria</taxon>
        <taxon>Bdelloidea</taxon>
        <taxon>Adinetida</taxon>
        <taxon>Adinetidae</taxon>
        <taxon>Adineta</taxon>
    </lineage>
</organism>
<dbReference type="EMBL" id="CAJNOM010000209">
    <property type="protein sequence ID" value="CAF1231561.1"/>
    <property type="molecule type" value="Genomic_DNA"/>
</dbReference>
<evidence type="ECO:0000313" key="11">
    <source>
        <dbReference type="EMBL" id="CAF1231561.1"/>
    </source>
</evidence>
<keyword evidence="7" id="KW-0807">Transducer</keyword>
<dbReference type="Proteomes" id="UP000663832">
    <property type="component" value="Unassembled WGS sequence"/>
</dbReference>
<dbReference type="GO" id="GO:0004930">
    <property type="term" value="F:G protein-coupled receptor activity"/>
    <property type="evidence" value="ECO:0007669"/>
    <property type="project" value="UniProtKB-KW"/>
</dbReference>
<evidence type="ECO:0000256" key="3">
    <source>
        <dbReference type="ARBA" id="ARBA00022989"/>
    </source>
</evidence>
<dbReference type="PANTHER" id="PTHR24243">
    <property type="entry name" value="G-PROTEIN COUPLED RECEPTOR"/>
    <property type="match status" value="1"/>
</dbReference>
<dbReference type="Proteomes" id="UP000663877">
    <property type="component" value="Unassembled WGS sequence"/>
</dbReference>
<dbReference type="Pfam" id="PF00001">
    <property type="entry name" value="7tm_1"/>
    <property type="match status" value="1"/>
</dbReference>
<dbReference type="GO" id="GO:0005886">
    <property type="term" value="C:plasma membrane"/>
    <property type="evidence" value="ECO:0007669"/>
    <property type="project" value="TreeGrafter"/>
</dbReference>
<accession>A0A813NAE1</accession>
<dbReference type="PROSITE" id="PS50262">
    <property type="entry name" value="G_PROTEIN_RECEP_F1_2"/>
    <property type="match status" value="1"/>
</dbReference>
<evidence type="ECO:0000256" key="1">
    <source>
        <dbReference type="ARBA" id="ARBA00004141"/>
    </source>
</evidence>
<feature type="transmembrane region" description="Helical" evidence="8">
    <location>
        <begin position="111"/>
        <end position="132"/>
    </location>
</feature>
<feature type="transmembrane region" description="Helical" evidence="8">
    <location>
        <begin position="36"/>
        <end position="55"/>
    </location>
</feature>
<keyword evidence="5 8" id="KW-0472">Membrane</keyword>
<feature type="transmembrane region" description="Helical" evidence="8">
    <location>
        <begin position="286"/>
        <end position="308"/>
    </location>
</feature>
<feature type="transmembrane region" description="Helical" evidence="8">
    <location>
        <begin position="67"/>
        <end position="86"/>
    </location>
</feature>
<keyword evidence="2 8" id="KW-0812">Transmembrane</keyword>
<keyword evidence="4" id="KW-0297">G-protein coupled receptor</keyword>
<dbReference type="OrthoDB" id="9990906at2759"/>
<dbReference type="PANTHER" id="PTHR24243:SF230">
    <property type="entry name" value="G-PROTEIN COUPLED RECEPTORS FAMILY 1 PROFILE DOMAIN-CONTAINING PROTEIN"/>
    <property type="match status" value="1"/>
</dbReference>
<dbReference type="EMBL" id="CAJNOI010000003">
    <property type="protein sequence ID" value="CAF0732767.1"/>
    <property type="molecule type" value="Genomic_DNA"/>
</dbReference>
<protein>
    <recommendedName>
        <fullName evidence="9">G-protein coupled receptors family 1 profile domain-containing protein</fullName>
    </recommendedName>
</protein>
<feature type="transmembrane region" description="Helical" evidence="8">
    <location>
        <begin position="198"/>
        <end position="220"/>
    </location>
</feature>
<sequence length="458" mass="52052">MNSTNNDSFLTESNCSLPNRVYTSNYLFFKLLNSTYLRLLIVPAILLNTLCLIVLSRPKLSGKSTTLVFLRFLAVFDILAITLKYIRAEINYQSIDKGHQIFLLIPWVCKALYVLMNSSISISMWTIVLMSLDKAVAVSYPLQSSIWVTHRRAVYICCITIITLSLANLTFINLSGILTARNGSEYCGLNKDSFIVDLLTASILPMGLITITNIVIAVVLNRVSRVSLNWSTSDDNSKRECEAEKFNSRLSVPSLNYRRSSAGSTVTATDIVIAAKRRLSAQVTRMLLAVTLSLIICNIPNTIFFVFVKIYDTRQILIGRLCTNVSNNEISLYKFGFYSSVIQDILSDLPHIFNFFLYCLAGKKFRSIFINEVRHFFRSIRFIKHKKDRLTPEHVIHANMRRPSTHTPLSKSKKTMAIFFNGKTTKTILNGEHKNISRIINHDYDKDLKLCQSFTSIQ</sequence>
<dbReference type="AlphaFoldDB" id="A0A813NAE1"/>
<reference evidence="10" key="1">
    <citation type="submission" date="2021-02" db="EMBL/GenBank/DDBJ databases">
        <authorList>
            <person name="Nowell W R."/>
        </authorList>
    </citation>
    <scope>NUCLEOTIDE SEQUENCE</scope>
</reference>